<protein>
    <submittedName>
        <fullName evidence="1">Glutamyl-tRNA amidotransferase</fullName>
    </submittedName>
</protein>
<gene>
    <name evidence="2" type="ORF">LI90_337</name>
    <name evidence="1" type="ORF">TH66_17510</name>
    <name evidence="3" type="ORF">TR74_10165</name>
</gene>
<evidence type="ECO:0000313" key="1">
    <source>
        <dbReference type="EMBL" id="KWW97449.1"/>
    </source>
</evidence>
<evidence type="ECO:0000313" key="3">
    <source>
        <dbReference type="EMBL" id="KWX09341.1"/>
    </source>
</evidence>
<dbReference type="Proteomes" id="UP000070659">
    <property type="component" value="Unassembled WGS sequence"/>
</dbReference>
<evidence type="ECO:0000313" key="6">
    <source>
        <dbReference type="Proteomes" id="UP000070659"/>
    </source>
</evidence>
<evidence type="ECO:0000313" key="4">
    <source>
        <dbReference type="Proteomes" id="UP000070188"/>
    </source>
</evidence>
<dbReference type="EMBL" id="LAXD01000001">
    <property type="protein sequence ID" value="KWW98708.1"/>
    <property type="molecule type" value="Genomic_DNA"/>
</dbReference>
<dbReference type="InterPro" id="IPR023168">
    <property type="entry name" value="GatB_Yqey_C_2"/>
</dbReference>
<dbReference type="PATRIC" id="fig|1469144.10.peg.420"/>
<reference evidence="1 6" key="2">
    <citation type="submission" date="2015-02" db="EMBL/GenBank/DDBJ databases">
        <title>Physiological reanalysis, assessment of diazotrophy, and genome sequences of multiple isolates of Streptomyces thermoautotrophicus.</title>
        <authorList>
            <person name="MacKellar D.C."/>
            <person name="Lieber L."/>
            <person name="Norman J."/>
            <person name="Bolger A."/>
            <person name="Tobin C."/>
            <person name="Murray J.W."/>
            <person name="Prell J."/>
        </authorList>
    </citation>
    <scope>NUCLEOTIDE SEQUENCE [LARGE SCALE GENOMIC DNA]</scope>
    <source>
        <strain evidence="1 6">UBT1</strain>
    </source>
</reference>
<dbReference type="GO" id="GO:0016884">
    <property type="term" value="F:carbon-nitrogen ligase activity, with glutamine as amido-N-donor"/>
    <property type="evidence" value="ECO:0007669"/>
    <property type="project" value="InterPro"/>
</dbReference>
<reference evidence="2" key="3">
    <citation type="submission" date="2015-04" db="EMBL/GenBank/DDBJ databases">
        <title>Physiological reanalysis, assessment of diazotrophy, and genome sequences of multiple isolates of Streptomyces thermoautotrophicus.</title>
        <authorList>
            <person name="MacKellar D.C."/>
            <person name="Lieber L."/>
            <person name="Norman J."/>
            <person name="Bolger A."/>
            <person name="Tobin C."/>
            <person name="Murray J.W."/>
            <person name="Woodward J."/>
            <person name="Friesen M."/>
            <person name="Prell J."/>
        </authorList>
    </citation>
    <scope>NUCLEOTIDE SEQUENCE [LARGE SCALE GENOMIC DNA]</scope>
    <source>
        <strain evidence="2">H1</strain>
    </source>
</reference>
<dbReference type="Proteomes" id="UP000070188">
    <property type="component" value="Unassembled WGS sequence"/>
</dbReference>
<dbReference type="Proteomes" id="UP000070598">
    <property type="component" value="Unassembled WGS sequence"/>
</dbReference>
<keyword evidence="4" id="KW-1185">Reference proteome</keyword>
<dbReference type="RefSeq" id="WP_066883561.1">
    <property type="nucleotide sequence ID" value="NZ_CP171739.1"/>
</dbReference>
<evidence type="ECO:0000313" key="2">
    <source>
        <dbReference type="EMBL" id="KWW98708.1"/>
    </source>
</evidence>
<evidence type="ECO:0000313" key="5">
    <source>
        <dbReference type="Proteomes" id="UP000070598"/>
    </source>
</evidence>
<dbReference type="Gene3D" id="1.10.1510.10">
    <property type="entry name" value="Uncharacterised protein YqeY/AIM41 PF09424, N-terminal domain"/>
    <property type="match status" value="1"/>
</dbReference>
<dbReference type="GO" id="GO:0016740">
    <property type="term" value="F:transferase activity"/>
    <property type="evidence" value="ECO:0007669"/>
    <property type="project" value="UniProtKB-KW"/>
</dbReference>
<sequence>MTTLKERLQSDLQDAIRNRDEVRTATVRLALAAITTEEVAGKQARELSDEEVVRVLQREVKKRREAAEAYAAAGRADRADRERAEAAVLEEYLPAQLSDEELSRLVAEAISELGATDPKAMGQVMKTLQPKVAGRAEGARVAAEVRKQLAGG</sequence>
<dbReference type="OrthoDB" id="5244551at2"/>
<dbReference type="EMBL" id="JYIJ01000019">
    <property type="protein sequence ID" value="KWW97449.1"/>
    <property type="molecule type" value="Genomic_DNA"/>
</dbReference>
<reference evidence="5" key="1">
    <citation type="submission" date="2015-02" db="EMBL/GenBank/DDBJ databases">
        <title>Physiological reanalysis, assessment of diazotrophy, and genome sequences of multiple isolates of Streptomyces thermoautotrophicus.</title>
        <authorList>
            <person name="MacKellar D.C."/>
            <person name="Lieber L."/>
            <person name="Norman J."/>
            <person name="Bolger A."/>
            <person name="Tobin C."/>
            <person name="Murray J.W."/>
            <person name="Friesen M."/>
            <person name="Prell J."/>
        </authorList>
    </citation>
    <scope>NUCLEOTIDE SEQUENCE [LARGE SCALE GENOMIC DNA]</scope>
    <source>
        <strain evidence="5">UBT1</strain>
    </source>
</reference>
<comment type="caution">
    <text evidence="1">The sequence shown here is derived from an EMBL/GenBank/DDBJ whole genome shotgun (WGS) entry which is preliminary data.</text>
</comment>
<dbReference type="STRING" id="1469144.LI90_337"/>
<dbReference type="InterPro" id="IPR019004">
    <property type="entry name" value="YqeY/Aim41"/>
</dbReference>
<accession>A0A132MI55</accession>
<dbReference type="AlphaFoldDB" id="A0A132MI55"/>
<dbReference type="InterPro" id="IPR042184">
    <property type="entry name" value="YqeY/Aim41_N"/>
</dbReference>
<dbReference type="Pfam" id="PF09424">
    <property type="entry name" value="YqeY"/>
    <property type="match status" value="1"/>
</dbReference>
<keyword evidence="1" id="KW-0808">Transferase</keyword>
<dbReference type="SUPFAM" id="SSF89095">
    <property type="entry name" value="GatB/YqeY motif"/>
    <property type="match status" value="1"/>
</dbReference>
<dbReference type="InterPro" id="IPR003789">
    <property type="entry name" value="Asn/Gln_tRNA_amidoTrase-B-like"/>
</dbReference>
<proteinExistence type="predicted"/>
<name>A0A132MI55_9ACTN</name>
<organism evidence="1 6">
    <name type="scientific">Carbonactinospora thermoautotrophica</name>
    <dbReference type="NCBI Taxonomy" id="1469144"/>
    <lineage>
        <taxon>Bacteria</taxon>
        <taxon>Bacillati</taxon>
        <taxon>Actinomycetota</taxon>
        <taxon>Actinomycetes</taxon>
        <taxon>Kitasatosporales</taxon>
        <taxon>Carbonactinosporaceae</taxon>
        <taxon>Carbonactinospora</taxon>
    </lineage>
</organism>
<dbReference type="PANTHER" id="PTHR28055">
    <property type="entry name" value="ALTERED INHERITANCE OF MITOCHONDRIA PROTEIN 41, MITOCHONDRIAL"/>
    <property type="match status" value="1"/>
</dbReference>
<dbReference type="EMBL" id="JYIK01000835">
    <property type="protein sequence ID" value="KWX09341.1"/>
    <property type="molecule type" value="Genomic_DNA"/>
</dbReference>
<dbReference type="Gene3D" id="1.10.10.410">
    <property type="match status" value="1"/>
</dbReference>
<dbReference type="PANTHER" id="PTHR28055:SF1">
    <property type="entry name" value="ALTERED INHERITANCE OF MITOCHONDRIA PROTEIN 41, MITOCHONDRIAL"/>
    <property type="match status" value="1"/>
</dbReference>
<reference evidence="4" key="4">
    <citation type="submission" date="2015-04" db="EMBL/GenBank/DDBJ databases">
        <title>Physiological reanalysis, assessment of diazotrophy, and genome sequences of multiple isolates of Streptomyces thermoautotrophicus.</title>
        <authorList>
            <person name="MacKellar D.C."/>
            <person name="Lieber L."/>
            <person name="Norman J."/>
            <person name="Bolger A."/>
            <person name="Tobin C."/>
            <person name="Murray J.W."/>
            <person name="Chang R."/>
            <person name="Ford T."/>
            <person name="Nguyen P.Q."/>
            <person name="Woodward J."/>
            <person name="Permingeat H."/>
            <person name="Joshi N.S."/>
            <person name="Silver P.A."/>
            <person name="Usadel B."/>
            <person name="Rutherford A.W."/>
            <person name="Friesen M."/>
            <person name="Prell J."/>
        </authorList>
    </citation>
    <scope>NUCLEOTIDE SEQUENCE [LARGE SCALE GENOMIC DNA]</scope>
    <source>
        <strain evidence="4">H1</strain>
    </source>
</reference>